<comment type="similarity">
    <text evidence="1">Belongs to the UDP-N-acetylglucosamine 2-epimerase family.</text>
</comment>
<proteinExistence type="inferred from homology"/>
<keyword evidence="1" id="KW-0413">Isomerase</keyword>
<organism evidence="3 4">
    <name type="scientific">Leifsonia xyli subsp. xyli (strain CTCB07)</name>
    <dbReference type="NCBI Taxonomy" id="281090"/>
    <lineage>
        <taxon>Bacteria</taxon>
        <taxon>Bacillati</taxon>
        <taxon>Actinomycetota</taxon>
        <taxon>Actinomycetes</taxon>
        <taxon>Micrococcales</taxon>
        <taxon>Microbacteriaceae</taxon>
        <taxon>Leifsonia</taxon>
    </lineage>
</organism>
<dbReference type="GO" id="GO:0016853">
    <property type="term" value="F:isomerase activity"/>
    <property type="evidence" value="ECO:0007669"/>
    <property type="project" value="UniProtKB-KW"/>
</dbReference>
<name>Q6ACT6_LEIXX</name>
<dbReference type="AlphaFoldDB" id="Q6ACT6"/>
<dbReference type="HOGENOM" id="CLU_041674_0_1_11"/>
<dbReference type="Gene3D" id="3.40.50.2000">
    <property type="entry name" value="Glycogen Phosphorylase B"/>
    <property type="match status" value="2"/>
</dbReference>
<dbReference type="Proteomes" id="UP000001306">
    <property type="component" value="Chromosome"/>
</dbReference>
<dbReference type="RefSeq" id="WP_011186792.1">
    <property type="nucleotide sequence ID" value="NC_006087.1"/>
</dbReference>
<dbReference type="eggNOG" id="COG0381">
    <property type="taxonomic scope" value="Bacteria"/>
</dbReference>
<evidence type="ECO:0000256" key="1">
    <source>
        <dbReference type="RuleBase" id="RU003513"/>
    </source>
</evidence>
<dbReference type="InterPro" id="IPR003331">
    <property type="entry name" value="UDP_GlcNAc_Epimerase_2_dom"/>
</dbReference>
<dbReference type="STRING" id="281090.Lxx21100"/>
<feature type="domain" description="UDP-N-acetylglucosamine 2-epimerase" evidence="2">
    <location>
        <begin position="44"/>
        <end position="368"/>
    </location>
</feature>
<protein>
    <submittedName>
        <fullName evidence="3">UDP-N-acetylglucosamine 2-epimerase</fullName>
    </submittedName>
</protein>
<dbReference type="PANTHER" id="PTHR43174">
    <property type="entry name" value="UDP-N-ACETYLGLUCOSAMINE 2-EPIMERASE"/>
    <property type="match status" value="1"/>
</dbReference>
<dbReference type="NCBIfam" id="TIGR00236">
    <property type="entry name" value="wecB"/>
    <property type="match status" value="1"/>
</dbReference>
<dbReference type="PANTHER" id="PTHR43174:SF1">
    <property type="entry name" value="UDP-N-ACETYLGLUCOSAMINE 2-EPIMERASE"/>
    <property type="match status" value="1"/>
</dbReference>
<sequence length="382" mass="41219">MTAVAPASAPFDARPRKDICLVIGTRPEIIKLAPVIHALGPRAYVIDSGQHYDRELSAAIYERFRLPEPDLRLSCGRIPSRGHQIAAILEHLLDTWQRTRPSVVAAQGDTNTVCAAAQAAHYAGIPFVHVEAGLRSHDRDMPEEINRRVIGVLADVHCAPTTGNAAHLLREGIHPAQVFVTGNTIVEACALSLAQRATAPAVPARTSAYIVATLHRPENTDDPEALENVLRALGELPLPVLFVPHPRTRGAIERFRLGHLLEGVTVLDPPDHTDFLGLVRDAAVVVSDSGGLQEECTVLKTPLVVVRRNTERPEAFRAGFARLAAPGPQIVEAVTELLSDTDLVESLRLEDSPFGDGRATERITAILRQIAAGTPMFAGLVS</sequence>
<reference evidence="3 4" key="1">
    <citation type="journal article" date="2004" name="Mol. Plant Microbe Interact.">
        <title>The genome sequence of the Gram-positive sugarcane pathogen Leifsonia xyli subsp. xyli.</title>
        <authorList>
            <person name="Monteiro-Vitorello C.B."/>
            <person name="Camargo L.E.A."/>
            <person name="Van Sluys M.A."/>
            <person name="Kitajima J.P."/>
            <person name="Truffi D."/>
            <person name="do Amaral A.M."/>
            <person name="Harakava R."/>
            <person name="de Oliveira J.C.F."/>
            <person name="Wood D."/>
            <person name="de Oliveira M.C."/>
            <person name="Miyaki C.Y."/>
            <person name="Takita M.A."/>
            <person name="da Silva A.C.R."/>
            <person name="Furlan L.R."/>
            <person name="Carraro D.M."/>
            <person name="Camarotte G."/>
            <person name="Almeida N.F. Jr."/>
            <person name="Carrer H."/>
            <person name="Coutinho L.L."/>
            <person name="El-Dorry H.A."/>
            <person name="Ferro M.I.T."/>
            <person name="Gagliardi P.R."/>
            <person name="Giglioti E."/>
            <person name="Goldman M.H.S."/>
            <person name="Goldman G.H."/>
            <person name="Kimura E.T."/>
            <person name="Ferro E.S."/>
            <person name="Kuramae E.E."/>
            <person name="Lemos E.G.M."/>
            <person name="Lemos M.V.F."/>
            <person name="Mauro S.M.Z."/>
            <person name="Machado M.A."/>
            <person name="Marino C.L."/>
            <person name="Menck C.F."/>
            <person name="Nunes L.R."/>
            <person name="Oliveira R.C."/>
            <person name="Pereira G.G."/>
            <person name="Siqueira W."/>
            <person name="de Souza A.A."/>
            <person name="Tsai S.M."/>
            <person name="Zanca A.S."/>
            <person name="Simpson A.J.G."/>
            <person name="Brumbley S.M."/>
            <person name="Setubal J.C."/>
        </authorList>
    </citation>
    <scope>NUCLEOTIDE SEQUENCE [LARGE SCALE GENOMIC DNA]</scope>
    <source>
        <strain evidence="3 4">CTCB07</strain>
    </source>
</reference>
<evidence type="ECO:0000259" key="2">
    <source>
        <dbReference type="Pfam" id="PF02350"/>
    </source>
</evidence>
<accession>Q6ACT6</accession>
<dbReference type="KEGG" id="lxx:Lxx21100"/>
<dbReference type="EMBL" id="AE016822">
    <property type="protein sequence ID" value="AAT89807.1"/>
    <property type="molecule type" value="Genomic_DNA"/>
</dbReference>
<dbReference type="CDD" id="cd03786">
    <property type="entry name" value="GTB_UDP-GlcNAc_2-Epimerase"/>
    <property type="match status" value="1"/>
</dbReference>
<keyword evidence="4" id="KW-1185">Reference proteome</keyword>
<gene>
    <name evidence="3" type="primary">wecB</name>
    <name evidence="3" type="ordered locus">Lxx21100</name>
</gene>
<dbReference type="SUPFAM" id="SSF53756">
    <property type="entry name" value="UDP-Glycosyltransferase/glycogen phosphorylase"/>
    <property type="match status" value="1"/>
</dbReference>
<dbReference type="InterPro" id="IPR029767">
    <property type="entry name" value="WecB-like"/>
</dbReference>
<dbReference type="Pfam" id="PF02350">
    <property type="entry name" value="Epimerase_2"/>
    <property type="match status" value="1"/>
</dbReference>
<evidence type="ECO:0000313" key="4">
    <source>
        <dbReference type="Proteomes" id="UP000001306"/>
    </source>
</evidence>
<evidence type="ECO:0000313" key="3">
    <source>
        <dbReference type="EMBL" id="AAT89807.1"/>
    </source>
</evidence>